<dbReference type="EMBL" id="JACHMI010000001">
    <property type="protein sequence ID" value="MBB6551635.1"/>
    <property type="molecule type" value="Genomic_DNA"/>
</dbReference>
<evidence type="ECO:0000313" key="3">
    <source>
        <dbReference type="Proteomes" id="UP000565579"/>
    </source>
</evidence>
<accession>A0A7X0NXY2</accession>
<organism evidence="2 3">
    <name type="scientific">Nonomuraea rubra</name>
    <dbReference type="NCBI Taxonomy" id="46180"/>
    <lineage>
        <taxon>Bacteria</taxon>
        <taxon>Bacillati</taxon>
        <taxon>Actinomycetota</taxon>
        <taxon>Actinomycetes</taxon>
        <taxon>Streptosporangiales</taxon>
        <taxon>Streptosporangiaceae</taxon>
        <taxon>Nonomuraea</taxon>
    </lineage>
</organism>
<gene>
    <name evidence="2" type="ORF">HD593_006430</name>
</gene>
<name>A0A7X0NXY2_9ACTN</name>
<protein>
    <submittedName>
        <fullName evidence="2">Uncharacterized protein</fullName>
    </submittedName>
</protein>
<sequence length="147" mass="16468">MRKRQRFAWFMASAMLASGIVAGGGGVSTASADTIRPYLYWSQTRGQCGGVWTNYLGTRTFDPNTHSVKRLKRTETTSSSMTKIYNQNGVRQAKVYDVCTNGYIVRKFNPSVYKHRSIKVSYVCYSGRCRITSTLYGSWLSGTGDPM</sequence>
<proteinExistence type="predicted"/>
<dbReference type="Proteomes" id="UP000565579">
    <property type="component" value="Unassembled WGS sequence"/>
</dbReference>
<comment type="caution">
    <text evidence="2">The sequence shown here is derived from an EMBL/GenBank/DDBJ whole genome shotgun (WGS) entry which is preliminary data.</text>
</comment>
<feature type="chain" id="PRO_5039650444" evidence="1">
    <location>
        <begin position="24"/>
        <end position="147"/>
    </location>
</feature>
<keyword evidence="1" id="KW-0732">Signal</keyword>
<reference evidence="2 3" key="1">
    <citation type="submission" date="2020-08" db="EMBL/GenBank/DDBJ databases">
        <title>Sequencing the genomes of 1000 actinobacteria strains.</title>
        <authorList>
            <person name="Klenk H.-P."/>
        </authorList>
    </citation>
    <scope>NUCLEOTIDE SEQUENCE [LARGE SCALE GENOMIC DNA]</scope>
    <source>
        <strain evidence="2 3">DSM 43768</strain>
    </source>
</reference>
<evidence type="ECO:0000256" key="1">
    <source>
        <dbReference type="SAM" id="SignalP"/>
    </source>
</evidence>
<feature type="signal peptide" evidence="1">
    <location>
        <begin position="1"/>
        <end position="23"/>
    </location>
</feature>
<dbReference type="RefSeq" id="WP_185105671.1">
    <property type="nucleotide sequence ID" value="NZ_JACHMI010000001.1"/>
</dbReference>
<evidence type="ECO:0000313" key="2">
    <source>
        <dbReference type="EMBL" id="MBB6551635.1"/>
    </source>
</evidence>
<dbReference type="AlphaFoldDB" id="A0A7X0NXY2"/>
<keyword evidence="3" id="KW-1185">Reference proteome</keyword>